<protein>
    <submittedName>
        <fullName evidence="2">Uncharacterized protein</fullName>
    </submittedName>
</protein>
<dbReference type="RefSeq" id="WP_151837153.1">
    <property type="nucleotide sequence ID" value="NZ_BKWH01000101.1"/>
</dbReference>
<name>A0AA42XH81_ACIJO</name>
<evidence type="ECO:0000313" key="3">
    <source>
        <dbReference type="Proteomes" id="UP001162261"/>
    </source>
</evidence>
<comment type="caution">
    <text evidence="2">The sequence shown here is derived from an EMBL/GenBank/DDBJ whole genome shotgun (WGS) entry which is preliminary data.</text>
</comment>
<dbReference type="EMBL" id="JAOCDR010000074">
    <property type="protein sequence ID" value="MDH0657636.1"/>
    <property type="molecule type" value="Genomic_DNA"/>
</dbReference>
<gene>
    <name evidence="1" type="ORF">N5D11_16250</name>
    <name evidence="2" type="ORF">N5J46_15630</name>
</gene>
<dbReference type="Proteomes" id="UP001161099">
    <property type="component" value="Unassembled WGS sequence"/>
</dbReference>
<proteinExistence type="predicted"/>
<organism evidence="2 3">
    <name type="scientific">Acinetobacter johnsonii</name>
    <dbReference type="NCBI Taxonomy" id="40214"/>
    <lineage>
        <taxon>Bacteria</taxon>
        <taxon>Pseudomonadati</taxon>
        <taxon>Pseudomonadota</taxon>
        <taxon>Gammaproteobacteria</taxon>
        <taxon>Moraxellales</taxon>
        <taxon>Moraxellaceae</taxon>
        <taxon>Acinetobacter</taxon>
    </lineage>
</organism>
<evidence type="ECO:0000313" key="1">
    <source>
        <dbReference type="EMBL" id="MDH0657636.1"/>
    </source>
</evidence>
<dbReference type="EMBL" id="JAOCLH010000043">
    <property type="protein sequence ID" value="MDH2173827.1"/>
    <property type="molecule type" value="Genomic_DNA"/>
</dbReference>
<sequence>MSAFILRSKPSGYDRETQFKNGKISIGWARGCSFEGLTRNKLSEVLSDKTSATTLSMVQLFVHMPVGSIVLTPSLENSNLIHILITTSTYKYDASSDNKEIGNPHYIEANFLKTIPKKSLPNEVLHSLSGARKTLSRISQYYDVLTSFINRGFDVEDEKIHSSSNCDEMKSEAMKVVFELLSSQNEEIRLKAAALLLTHSE</sequence>
<reference evidence="2" key="1">
    <citation type="submission" date="2022-09" db="EMBL/GenBank/DDBJ databases">
        <title>Intensive care unit water sources are persistently colonized with multi-drug resistant bacteria and are the site of extensive horizontal gene transfer of antibiotic resistance genes.</title>
        <authorList>
            <person name="Diorio-Toth L."/>
        </authorList>
    </citation>
    <scope>NUCLEOTIDE SEQUENCE</scope>
    <source>
        <strain evidence="2">GD03649</strain>
        <strain evidence="1">GD03851</strain>
    </source>
</reference>
<evidence type="ECO:0000313" key="2">
    <source>
        <dbReference type="EMBL" id="MDH2173827.1"/>
    </source>
</evidence>
<accession>A0AA42XH81</accession>
<dbReference type="AlphaFoldDB" id="A0AA42XH81"/>
<dbReference type="Proteomes" id="UP001162261">
    <property type="component" value="Unassembled WGS sequence"/>
</dbReference>